<dbReference type="AlphaFoldDB" id="A0A1I0RBF7"/>
<gene>
    <name evidence="1" type="ORF">SAMN05421659_113116</name>
</gene>
<accession>A0A1I0RBF7</accession>
<proteinExistence type="predicted"/>
<protein>
    <submittedName>
        <fullName evidence="1">Uncharacterized protein</fullName>
    </submittedName>
</protein>
<name>A0A1I0RBF7_9FIRM</name>
<organism evidence="1 2">
    <name type="scientific">[Clostridium] fimetarium</name>
    <dbReference type="NCBI Taxonomy" id="99656"/>
    <lineage>
        <taxon>Bacteria</taxon>
        <taxon>Bacillati</taxon>
        <taxon>Bacillota</taxon>
        <taxon>Clostridia</taxon>
        <taxon>Lachnospirales</taxon>
        <taxon>Lachnospiraceae</taxon>
    </lineage>
</organism>
<reference evidence="1 2" key="1">
    <citation type="submission" date="2016-10" db="EMBL/GenBank/DDBJ databases">
        <authorList>
            <person name="de Groot N.N."/>
        </authorList>
    </citation>
    <scope>NUCLEOTIDE SEQUENCE [LARGE SCALE GENOMIC DNA]</scope>
    <source>
        <strain evidence="1 2">DSM 9179</strain>
    </source>
</reference>
<evidence type="ECO:0000313" key="2">
    <source>
        <dbReference type="Proteomes" id="UP000199701"/>
    </source>
</evidence>
<dbReference type="Proteomes" id="UP000199701">
    <property type="component" value="Unassembled WGS sequence"/>
</dbReference>
<sequence length="50" mass="5934">MNDDQVKVLIETIKRSKTNTEEIKEMKACQEILIQLTTSVRIFNYIKVYN</sequence>
<dbReference type="RefSeq" id="WP_170841439.1">
    <property type="nucleotide sequence ID" value="NZ_FOJI01000013.1"/>
</dbReference>
<keyword evidence="2" id="KW-1185">Reference proteome</keyword>
<dbReference type="EMBL" id="FOJI01000013">
    <property type="protein sequence ID" value="SEW38133.1"/>
    <property type="molecule type" value="Genomic_DNA"/>
</dbReference>
<evidence type="ECO:0000313" key="1">
    <source>
        <dbReference type="EMBL" id="SEW38133.1"/>
    </source>
</evidence>